<evidence type="ECO:0000256" key="8">
    <source>
        <dbReference type="ARBA" id="ARBA00023235"/>
    </source>
</evidence>
<evidence type="ECO:0000259" key="15">
    <source>
        <dbReference type="PROSITE" id="PS50059"/>
    </source>
</evidence>
<dbReference type="Gene3D" id="3.30.70.1050">
    <property type="entry name" value="Trigger factor ribosome-binding domain"/>
    <property type="match status" value="1"/>
</dbReference>
<protein>
    <recommendedName>
        <fullName evidence="4 12">Trigger factor</fullName>
        <shortName evidence="12">TF</shortName>
        <ecNumber evidence="3 12">5.2.1.8</ecNumber>
    </recommendedName>
    <alternativeName>
        <fullName evidence="11 12">PPIase</fullName>
    </alternativeName>
</protein>
<dbReference type="InterPro" id="IPR008880">
    <property type="entry name" value="Trigger_fac_C"/>
</dbReference>
<evidence type="ECO:0000256" key="12">
    <source>
        <dbReference type="HAMAP-Rule" id="MF_00303"/>
    </source>
</evidence>
<dbReference type="NCBIfam" id="TIGR00115">
    <property type="entry name" value="tig"/>
    <property type="match status" value="1"/>
</dbReference>
<comment type="subcellular location">
    <subcellularLocation>
        <location evidence="12">Cytoplasm</location>
    </subcellularLocation>
    <text evidence="12">About half TF is bound to the ribosome near the polypeptide exit tunnel while the other half is free in the cytoplasm.</text>
</comment>
<dbReference type="SUPFAM" id="SSF109998">
    <property type="entry name" value="Triger factor/SurA peptide-binding domain-like"/>
    <property type="match status" value="1"/>
</dbReference>
<evidence type="ECO:0000256" key="3">
    <source>
        <dbReference type="ARBA" id="ARBA00013194"/>
    </source>
</evidence>
<dbReference type="EC" id="5.2.1.8" evidence="3 12"/>
<dbReference type="Proteomes" id="UP000248148">
    <property type="component" value="Unassembled WGS sequence"/>
</dbReference>
<dbReference type="Pfam" id="PF05697">
    <property type="entry name" value="Trigger_N"/>
    <property type="match status" value="1"/>
</dbReference>
<dbReference type="PANTHER" id="PTHR30560">
    <property type="entry name" value="TRIGGER FACTOR CHAPERONE AND PEPTIDYL-PROLYL CIS/TRANS ISOMERASE"/>
    <property type="match status" value="1"/>
</dbReference>
<evidence type="ECO:0000256" key="5">
    <source>
        <dbReference type="ARBA" id="ARBA00022618"/>
    </source>
</evidence>
<dbReference type="PANTHER" id="PTHR30560:SF3">
    <property type="entry name" value="TRIGGER FACTOR-LIKE PROTEIN TIG, CHLOROPLASTIC"/>
    <property type="match status" value="1"/>
</dbReference>
<dbReference type="InterPro" id="IPR001179">
    <property type="entry name" value="PPIase_FKBP_dom"/>
</dbReference>
<comment type="caution">
    <text evidence="16">The sequence shown here is derived from an EMBL/GenBank/DDBJ whole genome shotgun (WGS) entry which is preliminary data.</text>
</comment>
<keyword evidence="8 12" id="KW-0413">Isomerase</keyword>
<dbReference type="PROSITE" id="PS50059">
    <property type="entry name" value="FKBP_PPIASE"/>
    <property type="match status" value="1"/>
</dbReference>
<evidence type="ECO:0000256" key="14">
    <source>
        <dbReference type="RuleBase" id="RU003914"/>
    </source>
</evidence>
<dbReference type="InterPro" id="IPR005215">
    <property type="entry name" value="Trig_fac"/>
</dbReference>
<evidence type="ECO:0000256" key="2">
    <source>
        <dbReference type="ARBA" id="ARBA00005464"/>
    </source>
</evidence>
<dbReference type="FunFam" id="3.10.50.40:FF:000001">
    <property type="entry name" value="Trigger factor"/>
    <property type="match status" value="1"/>
</dbReference>
<keyword evidence="17" id="KW-1185">Reference proteome</keyword>
<reference evidence="16 17" key="1">
    <citation type="submission" date="2018-06" db="EMBL/GenBank/DDBJ databases">
        <title>Genomic Encyclopedia of Archaeal and Bacterial Type Strains, Phase II (KMG-II): from individual species to whole genera.</title>
        <authorList>
            <person name="Goeker M."/>
        </authorList>
    </citation>
    <scope>NUCLEOTIDE SEQUENCE [LARGE SCALE GENOMIC DNA]</scope>
    <source>
        <strain evidence="16 17">JCM 11668</strain>
    </source>
</reference>
<dbReference type="Pfam" id="PF05698">
    <property type="entry name" value="Trigger_C"/>
    <property type="match status" value="1"/>
</dbReference>
<evidence type="ECO:0000313" key="16">
    <source>
        <dbReference type="EMBL" id="PYF05434.1"/>
    </source>
</evidence>
<dbReference type="GO" id="GO:0044183">
    <property type="term" value="F:protein folding chaperone"/>
    <property type="evidence" value="ECO:0007669"/>
    <property type="project" value="TreeGrafter"/>
</dbReference>
<evidence type="ECO:0000256" key="10">
    <source>
        <dbReference type="ARBA" id="ARBA00024849"/>
    </source>
</evidence>
<evidence type="ECO:0000256" key="11">
    <source>
        <dbReference type="ARBA" id="ARBA00029986"/>
    </source>
</evidence>
<keyword evidence="7 12" id="KW-0143">Chaperone</keyword>
<dbReference type="InterPro" id="IPR037041">
    <property type="entry name" value="Trigger_fac_C_sf"/>
</dbReference>
<keyword evidence="6 12" id="KW-0697">Rotamase</keyword>
<gene>
    <name evidence="12" type="primary">tig</name>
    <name evidence="16" type="ORF">BJ122_101175</name>
</gene>
<sequence length="479" mass="52853">MQALPCIDYIDESRSSAGLSGKKIDAMQVKETVADGLKREYQVTIAASDISGKVDARLDELKDKVRLNGFRPGKVPVAHLKRMYGRSVTAETLEKLIRDSNDQIFTERGFRLATEPKITMPTEPQEIEDVLAGKADLNYSVAIEVVPTIELADFKTISVEKPVAEVSDSDVDDAIKRIVDANRSYADKGEGAKAESGDRVTVSFKGTIDGTPFEGGSAEGIPVVIGSGTFIPGFEDQLIGMAVGETRVVKSTFPENYASAELAGKAAEFETTATLVEAPKDTVVDDEFAKSLGMESLDKLKEAARARLAAEYAGATRMRVKRQLLDKLDEAHKFDAPPSLVEQEFELMWRSIKAEMESTGKTFESEGSTEEASKEEYRKIADRRVRLGLVLSEIGEKNKIQVSDDEVGRAVMQRARQVPGREREVWEYYRKSPEALAQLRAPIFEDKVVDFILELATVTEKTVSREELYKDDDADKSAA</sequence>
<dbReference type="Gene3D" id="3.10.50.40">
    <property type="match status" value="1"/>
</dbReference>
<comment type="function">
    <text evidence="10 12">Involved in protein export. Acts as a chaperone by maintaining the newly synthesized protein in an open conformation. Functions as a peptidyl-prolyl cis-trans isomerase.</text>
</comment>
<dbReference type="Gene3D" id="1.10.3120.10">
    <property type="entry name" value="Trigger factor, C-terminal domain"/>
    <property type="match status" value="1"/>
</dbReference>
<dbReference type="InterPro" id="IPR008881">
    <property type="entry name" value="Trigger_fac_ribosome-bd_bac"/>
</dbReference>
<evidence type="ECO:0000256" key="4">
    <source>
        <dbReference type="ARBA" id="ARBA00016902"/>
    </source>
</evidence>
<proteinExistence type="inferred from homology"/>
<dbReference type="GO" id="GO:0005737">
    <property type="term" value="C:cytoplasm"/>
    <property type="evidence" value="ECO:0007669"/>
    <property type="project" value="UniProtKB-SubCell"/>
</dbReference>
<evidence type="ECO:0000256" key="6">
    <source>
        <dbReference type="ARBA" id="ARBA00023110"/>
    </source>
</evidence>
<keyword evidence="9 12" id="KW-0131">Cell cycle</keyword>
<dbReference type="EMBL" id="QJTI01000001">
    <property type="protein sequence ID" value="PYF05434.1"/>
    <property type="molecule type" value="Genomic_DNA"/>
</dbReference>
<dbReference type="Pfam" id="PF00254">
    <property type="entry name" value="FKBP_C"/>
    <property type="match status" value="1"/>
</dbReference>
<keyword evidence="5 12" id="KW-0132">Cell division</keyword>
<accession>A0A318TLB3</accession>
<dbReference type="GO" id="GO:0051301">
    <property type="term" value="P:cell division"/>
    <property type="evidence" value="ECO:0007669"/>
    <property type="project" value="UniProtKB-KW"/>
</dbReference>
<feature type="domain" description="PPIase FKBP-type" evidence="15">
    <location>
        <begin position="197"/>
        <end position="276"/>
    </location>
</feature>
<comment type="domain">
    <text evidence="12">Consists of 3 domains; the N-terminus binds the ribosome, the middle domain has PPIase activity, while the C-terminus has intrinsic chaperone activity on its own.</text>
</comment>
<dbReference type="InterPro" id="IPR036611">
    <property type="entry name" value="Trigger_fac_ribosome-bd_sf"/>
</dbReference>
<dbReference type="GO" id="GO:0043022">
    <property type="term" value="F:ribosome binding"/>
    <property type="evidence" value="ECO:0007669"/>
    <property type="project" value="TreeGrafter"/>
</dbReference>
<keyword evidence="12" id="KW-0963">Cytoplasm</keyword>
<dbReference type="GO" id="GO:0003755">
    <property type="term" value="F:peptidyl-prolyl cis-trans isomerase activity"/>
    <property type="evidence" value="ECO:0007669"/>
    <property type="project" value="UniProtKB-UniRule"/>
</dbReference>
<dbReference type="HAMAP" id="MF_00303">
    <property type="entry name" value="Trigger_factor_Tig"/>
    <property type="match status" value="1"/>
</dbReference>
<evidence type="ECO:0000256" key="7">
    <source>
        <dbReference type="ARBA" id="ARBA00023186"/>
    </source>
</evidence>
<dbReference type="AlphaFoldDB" id="A0A318TLB3"/>
<dbReference type="InterPro" id="IPR046357">
    <property type="entry name" value="PPIase_dom_sf"/>
</dbReference>
<name>A0A318TLB3_9BRAD</name>
<dbReference type="PIRSF" id="PIRSF003095">
    <property type="entry name" value="Trigger_factor"/>
    <property type="match status" value="1"/>
</dbReference>
<dbReference type="SUPFAM" id="SSF54534">
    <property type="entry name" value="FKBP-like"/>
    <property type="match status" value="1"/>
</dbReference>
<evidence type="ECO:0000256" key="9">
    <source>
        <dbReference type="ARBA" id="ARBA00023306"/>
    </source>
</evidence>
<dbReference type="GO" id="GO:0051083">
    <property type="term" value="P:'de novo' cotranslational protein folding"/>
    <property type="evidence" value="ECO:0007669"/>
    <property type="project" value="TreeGrafter"/>
</dbReference>
<evidence type="ECO:0000256" key="1">
    <source>
        <dbReference type="ARBA" id="ARBA00000971"/>
    </source>
</evidence>
<organism evidence="16 17">
    <name type="scientific">Rhodopseudomonas faecalis</name>
    <dbReference type="NCBI Taxonomy" id="99655"/>
    <lineage>
        <taxon>Bacteria</taxon>
        <taxon>Pseudomonadati</taxon>
        <taxon>Pseudomonadota</taxon>
        <taxon>Alphaproteobacteria</taxon>
        <taxon>Hyphomicrobiales</taxon>
        <taxon>Nitrobacteraceae</taxon>
        <taxon>Rhodopseudomonas</taxon>
    </lineage>
</organism>
<comment type="catalytic activity">
    <reaction evidence="1 12 13">
        <text>[protein]-peptidylproline (omega=180) = [protein]-peptidylproline (omega=0)</text>
        <dbReference type="Rhea" id="RHEA:16237"/>
        <dbReference type="Rhea" id="RHEA-COMP:10747"/>
        <dbReference type="Rhea" id="RHEA-COMP:10748"/>
        <dbReference type="ChEBI" id="CHEBI:83833"/>
        <dbReference type="ChEBI" id="CHEBI:83834"/>
        <dbReference type="EC" id="5.2.1.8"/>
    </reaction>
</comment>
<evidence type="ECO:0000256" key="13">
    <source>
        <dbReference type="PROSITE-ProRule" id="PRU00277"/>
    </source>
</evidence>
<dbReference type="SUPFAM" id="SSF102735">
    <property type="entry name" value="Trigger factor ribosome-binding domain"/>
    <property type="match status" value="1"/>
</dbReference>
<comment type="similarity">
    <text evidence="2 12 14">Belongs to the FKBP-type PPIase family. Tig subfamily.</text>
</comment>
<evidence type="ECO:0000313" key="17">
    <source>
        <dbReference type="Proteomes" id="UP000248148"/>
    </source>
</evidence>
<dbReference type="InterPro" id="IPR027304">
    <property type="entry name" value="Trigger_fact/SurA_dom_sf"/>
</dbReference>
<dbReference type="GO" id="GO:0015031">
    <property type="term" value="P:protein transport"/>
    <property type="evidence" value="ECO:0007669"/>
    <property type="project" value="UniProtKB-UniRule"/>
</dbReference>
<dbReference type="GO" id="GO:0043335">
    <property type="term" value="P:protein unfolding"/>
    <property type="evidence" value="ECO:0007669"/>
    <property type="project" value="TreeGrafter"/>
</dbReference>